<dbReference type="GO" id="GO:0016020">
    <property type="term" value="C:membrane"/>
    <property type="evidence" value="ECO:0007669"/>
    <property type="project" value="TreeGrafter"/>
</dbReference>
<accession>A0A558AN26</accession>
<dbReference type="PRINTS" id="PR00738">
    <property type="entry name" value="GLHYDRLASE20"/>
</dbReference>
<dbReference type="EC" id="3.2.1.52" evidence="3"/>
<dbReference type="InterPro" id="IPR029018">
    <property type="entry name" value="Hex-like_dom2"/>
</dbReference>
<evidence type="ECO:0000256" key="5">
    <source>
        <dbReference type="ARBA" id="ARBA00023295"/>
    </source>
</evidence>
<dbReference type="EMBL" id="VJZA01000002">
    <property type="protein sequence ID" value="TVT25666.1"/>
    <property type="molecule type" value="Genomic_DNA"/>
</dbReference>
<dbReference type="SUPFAM" id="SSF51445">
    <property type="entry name" value="(Trans)glycosidases"/>
    <property type="match status" value="1"/>
</dbReference>
<dbReference type="OrthoDB" id="9763537at2"/>
<dbReference type="InterPro" id="IPR025705">
    <property type="entry name" value="Beta_hexosaminidase_sua/sub"/>
</dbReference>
<protein>
    <recommendedName>
        <fullName evidence="3">beta-N-acetylhexosaminidase</fullName>
        <ecNumber evidence="3">3.2.1.52</ecNumber>
    </recommendedName>
</protein>
<sequence length="625" mass="69378">MTKLVGLVRGPDAGAPIALRLSVVPIGRESYKLTVAESSVLIEAETSLGALHAVRTLLDLWNAGDGGTLPVVEIEDCPTFETRGVFVESFAGTDRMGLKDWAEFLDRMGQLKLNTVGMSIYGCWDLHHEGERSEYLFTPLADYPGLESPRTVVTWDPGTEREINLRYLPTMFEEDLFGKVARLAAERGIELLPQLGGPGHSTLIPRVIPELSAVDEDGEPTGYGYCVSRPGARDALAKLIDNLTRQHLAPNGINRLHVAGDEYYPIRNMDPDDRKRVVSPYCRCEQCRELTPGQILMEYLLQVGIVLRRHGIGMVHWHDTLVREGVLDTYLERAEALGLDKPTIAWWKYNDPVPEPETARTETWSCPTTGFAPFLFYQDFSPNIETALRRGHSAGASGAFAYGQPEPCYQMNYAFLADLAWNLEGSGGVAGFQQRWARLTCPDDPTAAQHALTSAYTITGCYPLMMYLVEHLLPFFSTAAAGVTTFPDDLIRAFAVAQPPLADVLRQVADTLRDAVAHMPSGRDLRYWPNPVETWKQENTRTADSLELFLDVLAAARRPDLADPAELHRKARTLLKFVASIKPAYAVPAALREHWGFTRSIGPALERLRQSNGVAPAEGWYAWIV</sequence>
<comment type="caution">
    <text evidence="8">The sequence shown here is derived from an EMBL/GenBank/DDBJ whole genome shotgun (WGS) entry which is preliminary data.</text>
</comment>
<dbReference type="AlphaFoldDB" id="A0A558AN26"/>
<dbReference type="Pfam" id="PF02838">
    <property type="entry name" value="Glyco_hydro_20b"/>
    <property type="match status" value="1"/>
</dbReference>
<feature type="domain" description="Glycoside hydrolase family 20 catalytic" evidence="6">
    <location>
        <begin position="171"/>
        <end position="332"/>
    </location>
</feature>
<feature type="domain" description="Beta-hexosaminidase bacterial type N-terminal" evidence="7">
    <location>
        <begin position="17"/>
        <end position="76"/>
    </location>
</feature>
<dbReference type="GO" id="GO:0030203">
    <property type="term" value="P:glycosaminoglycan metabolic process"/>
    <property type="evidence" value="ECO:0007669"/>
    <property type="project" value="TreeGrafter"/>
</dbReference>
<dbReference type="InterPro" id="IPR017853">
    <property type="entry name" value="GH"/>
</dbReference>
<dbReference type="Gene3D" id="3.20.20.80">
    <property type="entry name" value="Glycosidases"/>
    <property type="match status" value="1"/>
</dbReference>
<evidence type="ECO:0000256" key="1">
    <source>
        <dbReference type="ARBA" id="ARBA00001231"/>
    </source>
</evidence>
<evidence type="ECO:0000313" key="8">
    <source>
        <dbReference type="EMBL" id="TVT25666.1"/>
    </source>
</evidence>
<dbReference type="SUPFAM" id="SSF55545">
    <property type="entry name" value="beta-N-acetylhexosaminidase-like domain"/>
    <property type="match status" value="1"/>
</dbReference>
<name>A0A558AN26_9PSEU</name>
<organism evidence="8 9">
    <name type="scientific">Amycolatopsis acidiphila</name>
    <dbReference type="NCBI Taxonomy" id="715473"/>
    <lineage>
        <taxon>Bacteria</taxon>
        <taxon>Bacillati</taxon>
        <taxon>Actinomycetota</taxon>
        <taxon>Actinomycetes</taxon>
        <taxon>Pseudonocardiales</taxon>
        <taxon>Pseudonocardiaceae</taxon>
        <taxon>Amycolatopsis</taxon>
    </lineage>
</organism>
<dbReference type="InterPro" id="IPR015882">
    <property type="entry name" value="HEX_bac_N"/>
</dbReference>
<keyword evidence="4 8" id="KW-0378">Hydrolase</keyword>
<keyword evidence="9" id="KW-1185">Reference proteome</keyword>
<dbReference type="GO" id="GO:0005975">
    <property type="term" value="P:carbohydrate metabolic process"/>
    <property type="evidence" value="ECO:0007669"/>
    <property type="project" value="InterPro"/>
</dbReference>
<evidence type="ECO:0000259" key="6">
    <source>
        <dbReference type="Pfam" id="PF00728"/>
    </source>
</evidence>
<dbReference type="InterPro" id="IPR015883">
    <property type="entry name" value="Glyco_hydro_20_cat"/>
</dbReference>
<reference evidence="8 9" key="1">
    <citation type="submission" date="2019-07" db="EMBL/GenBank/DDBJ databases">
        <title>New species of Amycolatopsis and Streptomyces.</title>
        <authorList>
            <person name="Duangmal K."/>
            <person name="Teo W.F.A."/>
            <person name="Lipun K."/>
        </authorList>
    </citation>
    <scope>NUCLEOTIDE SEQUENCE [LARGE SCALE GENOMIC DNA]</scope>
    <source>
        <strain evidence="8 9">JCM 30562</strain>
    </source>
</reference>
<dbReference type="PANTHER" id="PTHR22600:SF57">
    <property type="entry name" value="BETA-N-ACETYLHEXOSAMINIDASE"/>
    <property type="match status" value="1"/>
</dbReference>
<evidence type="ECO:0000256" key="4">
    <source>
        <dbReference type="ARBA" id="ARBA00022801"/>
    </source>
</evidence>
<dbReference type="PANTHER" id="PTHR22600">
    <property type="entry name" value="BETA-HEXOSAMINIDASE"/>
    <property type="match status" value="1"/>
</dbReference>
<dbReference type="GO" id="GO:0004563">
    <property type="term" value="F:beta-N-acetylhexosaminidase activity"/>
    <property type="evidence" value="ECO:0007669"/>
    <property type="project" value="UniProtKB-EC"/>
</dbReference>
<evidence type="ECO:0000313" key="9">
    <source>
        <dbReference type="Proteomes" id="UP000318578"/>
    </source>
</evidence>
<comment type="similarity">
    <text evidence="2">Belongs to the glycosyl hydrolase 20 family.</text>
</comment>
<evidence type="ECO:0000256" key="2">
    <source>
        <dbReference type="ARBA" id="ARBA00006285"/>
    </source>
</evidence>
<gene>
    <name evidence="8" type="ORF">FNH06_02380</name>
</gene>
<proteinExistence type="inferred from homology"/>
<evidence type="ECO:0000256" key="3">
    <source>
        <dbReference type="ARBA" id="ARBA00012663"/>
    </source>
</evidence>
<comment type="catalytic activity">
    <reaction evidence="1">
        <text>Hydrolysis of terminal non-reducing N-acetyl-D-hexosamine residues in N-acetyl-beta-D-hexosaminides.</text>
        <dbReference type="EC" id="3.2.1.52"/>
    </reaction>
</comment>
<dbReference type="Proteomes" id="UP000318578">
    <property type="component" value="Unassembled WGS sequence"/>
</dbReference>
<keyword evidence="5" id="KW-0326">Glycosidase</keyword>
<dbReference type="Gene3D" id="3.30.379.10">
    <property type="entry name" value="Chitobiase/beta-hexosaminidase domain 2-like"/>
    <property type="match status" value="1"/>
</dbReference>
<dbReference type="Pfam" id="PF00728">
    <property type="entry name" value="Glyco_hydro_20"/>
    <property type="match status" value="1"/>
</dbReference>
<evidence type="ECO:0000259" key="7">
    <source>
        <dbReference type="Pfam" id="PF02838"/>
    </source>
</evidence>